<dbReference type="InterPro" id="IPR009001">
    <property type="entry name" value="Transl_elong_EF1A/Init_IF2_C"/>
</dbReference>
<dbReference type="FunFam" id="3.40.50.300:FF:000091">
    <property type="entry name" value="Probable GTP-binding protein 1"/>
    <property type="match status" value="1"/>
</dbReference>
<dbReference type="Gene3D" id="3.40.50.300">
    <property type="entry name" value="P-loop containing nucleotide triphosphate hydrolases"/>
    <property type="match status" value="1"/>
</dbReference>
<dbReference type="InterPro" id="IPR035531">
    <property type="entry name" value="GTPBP1-like"/>
</dbReference>
<keyword evidence="3" id="KW-0342">GTP-binding</keyword>
<dbReference type="STRING" id="1198029.A0A1U7LKI1"/>
<dbReference type="OMA" id="SGMCREG"/>
<dbReference type="SUPFAM" id="SSF50447">
    <property type="entry name" value="Translation proteins"/>
    <property type="match status" value="1"/>
</dbReference>
<keyword evidence="7" id="KW-1185">Reference proteome</keyword>
<dbReference type="GO" id="GO:0003924">
    <property type="term" value="F:GTPase activity"/>
    <property type="evidence" value="ECO:0007669"/>
    <property type="project" value="InterPro"/>
</dbReference>
<evidence type="ECO:0000256" key="4">
    <source>
        <dbReference type="SAM" id="MobiDB-lite"/>
    </source>
</evidence>
<reference evidence="6 7" key="1">
    <citation type="submission" date="2016-04" db="EMBL/GenBank/DDBJ databases">
        <title>Evolutionary innovation and constraint leading to complex multicellularity in the Ascomycota.</title>
        <authorList>
            <person name="Cisse O."/>
            <person name="Nguyen A."/>
            <person name="Hewitt D.A."/>
            <person name="Jedd G."/>
            <person name="Stajich J.E."/>
        </authorList>
    </citation>
    <scope>NUCLEOTIDE SEQUENCE [LARGE SCALE GENOMIC DNA]</scope>
    <source>
        <strain evidence="6 7">DAH-3</strain>
    </source>
</reference>
<organism evidence="6 7">
    <name type="scientific">Neolecta irregularis (strain DAH-3)</name>
    <dbReference type="NCBI Taxonomy" id="1198029"/>
    <lineage>
        <taxon>Eukaryota</taxon>
        <taxon>Fungi</taxon>
        <taxon>Dikarya</taxon>
        <taxon>Ascomycota</taxon>
        <taxon>Taphrinomycotina</taxon>
        <taxon>Neolectales</taxon>
        <taxon>Neolectaceae</taxon>
        <taxon>Neolecta</taxon>
    </lineage>
</organism>
<feature type="domain" description="Tr-type G" evidence="5">
    <location>
        <begin position="166"/>
        <end position="408"/>
    </location>
</feature>
<proteinExistence type="inferred from homology"/>
<evidence type="ECO:0000259" key="5">
    <source>
        <dbReference type="PROSITE" id="PS51722"/>
    </source>
</evidence>
<dbReference type="InterPro" id="IPR009000">
    <property type="entry name" value="Transl_B-barrel_sf"/>
</dbReference>
<dbReference type="CDD" id="cd03694">
    <property type="entry name" value="GTPBP_II"/>
    <property type="match status" value="1"/>
</dbReference>
<protein>
    <submittedName>
        <fullName evidence="6">GTP-binding protein 1</fullName>
    </submittedName>
</protein>
<evidence type="ECO:0000256" key="3">
    <source>
        <dbReference type="ARBA" id="ARBA00023134"/>
    </source>
</evidence>
<dbReference type="PANTHER" id="PTHR43721">
    <property type="entry name" value="ELONGATION FACTOR TU-RELATED"/>
    <property type="match status" value="1"/>
</dbReference>
<comment type="caution">
    <text evidence="6">The sequence shown here is derived from an EMBL/GenBank/DDBJ whole genome shotgun (WGS) entry which is preliminary data.</text>
</comment>
<evidence type="ECO:0000313" key="6">
    <source>
        <dbReference type="EMBL" id="OLL23103.1"/>
    </source>
</evidence>
<feature type="region of interest" description="Disordered" evidence="4">
    <location>
        <begin position="1"/>
        <end position="20"/>
    </location>
</feature>
<dbReference type="AlphaFoldDB" id="A0A1U7LKI1"/>
<gene>
    <name evidence="6" type="ORF">NEOLI_003232</name>
</gene>
<accession>A0A1U7LKI1</accession>
<dbReference type="PANTHER" id="PTHR43721:SF9">
    <property type="entry name" value="GTP-BINDING PROTEIN 1"/>
    <property type="match status" value="1"/>
</dbReference>
<dbReference type="FunFam" id="2.40.30.10:FF:000014">
    <property type="entry name" value="Probable GTP-binding protein 1"/>
    <property type="match status" value="1"/>
</dbReference>
<dbReference type="EMBL" id="LXFE01002296">
    <property type="protein sequence ID" value="OLL23103.1"/>
    <property type="molecule type" value="Genomic_DNA"/>
</dbReference>
<dbReference type="InterPro" id="IPR004161">
    <property type="entry name" value="EFTu-like_2"/>
</dbReference>
<dbReference type="InterPro" id="IPR050055">
    <property type="entry name" value="EF-Tu_GTPase"/>
</dbReference>
<sequence>MTQKRPDTFPADSAQQGDKDNVKFRQSSDIDDLMALENLGLADDEIVSVKECLLSGCGYSKERLKQELDFRIRNGRGECLFDIGFEGMILPLDKEFTIEENGKLMNLTKDEYQRAFETLQEISASIEAKCVELSIMGLARGEASCNDKGVRAKIMIRKIAKAAEEILEIRVAVVGNVDSGKSTTLGVLTKNSLDDGRGKARVNLFRHKHEIESGRTSSVGMEILGFSAASEAVSGSVGGRKLSWEEISKKASKLICTFIIWRCLQSAFVDLAGHEKYLKTTVFGMTGCAPDYVMLMVGANAGLVGMSKEHLGLALALNVPVFVVITKIDMCPPNVLEQTIKQLTRILKSPGCRKIPIYINSMTEVVSTASHFVSERVCPIFQISNVTGLNLELLRTFLNIIPFHGEYHTDQPLEYAISDTFSVPFVGCVVSGVVNRGIVHVGDNLLIGPDASDQFIPTSVRSIQRKRVNVPCASAGQSASFALKKLRRRDVRKGMFLLSNQTPLPRASREFLAEVLVLYHQTTIKPKYQAMLHTSGTAQTAQIVSIDKPILRTGDRGLVRFRFMQRAYASFFPLCTDVKRISTTGFSNIISGGSN</sequence>
<evidence type="ECO:0000313" key="7">
    <source>
        <dbReference type="Proteomes" id="UP000186594"/>
    </source>
</evidence>
<comment type="similarity">
    <text evidence="1">Belongs to the TRAFAC class translation factor GTPase superfamily. Classic translation factor GTPase family. EF-Tu/EF-1A subfamily.</text>
</comment>
<dbReference type="Gene3D" id="2.40.30.10">
    <property type="entry name" value="Translation factors"/>
    <property type="match status" value="1"/>
</dbReference>
<evidence type="ECO:0000256" key="1">
    <source>
        <dbReference type="ARBA" id="ARBA00007249"/>
    </source>
</evidence>
<name>A0A1U7LKI1_NEOID</name>
<dbReference type="SUPFAM" id="SSF52540">
    <property type="entry name" value="P-loop containing nucleoside triphosphate hydrolases"/>
    <property type="match status" value="1"/>
</dbReference>
<dbReference type="Pfam" id="PF00009">
    <property type="entry name" value="GTP_EFTU"/>
    <property type="match status" value="1"/>
</dbReference>
<keyword evidence="2" id="KW-0547">Nucleotide-binding</keyword>
<dbReference type="SUPFAM" id="SSF50465">
    <property type="entry name" value="EF-Tu/eEF-1alpha/eIF2-gamma C-terminal domain"/>
    <property type="match status" value="1"/>
</dbReference>
<dbReference type="InterPro" id="IPR027417">
    <property type="entry name" value="P-loop_NTPase"/>
</dbReference>
<dbReference type="InterPro" id="IPR000795">
    <property type="entry name" value="T_Tr_GTP-bd_dom"/>
</dbReference>
<dbReference type="GO" id="GO:0003746">
    <property type="term" value="F:translation elongation factor activity"/>
    <property type="evidence" value="ECO:0007669"/>
    <property type="project" value="TreeGrafter"/>
</dbReference>
<dbReference type="CDD" id="cd04165">
    <property type="entry name" value="GTPBP1_like"/>
    <property type="match status" value="1"/>
</dbReference>
<dbReference type="Proteomes" id="UP000186594">
    <property type="component" value="Unassembled WGS sequence"/>
</dbReference>
<dbReference type="Pfam" id="PF03144">
    <property type="entry name" value="GTP_EFTU_D2"/>
    <property type="match status" value="1"/>
</dbReference>
<evidence type="ECO:0000256" key="2">
    <source>
        <dbReference type="ARBA" id="ARBA00022741"/>
    </source>
</evidence>
<dbReference type="OrthoDB" id="248233at2759"/>
<dbReference type="GO" id="GO:0005525">
    <property type="term" value="F:GTP binding"/>
    <property type="evidence" value="ECO:0007669"/>
    <property type="project" value="UniProtKB-KW"/>
</dbReference>
<dbReference type="PROSITE" id="PS51722">
    <property type="entry name" value="G_TR_2"/>
    <property type="match status" value="1"/>
</dbReference>